<evidence type="ECO:0000259" key="2">
    <source>
        <dbReference type="Pfam" id="PF16787"/>
    </source>
</evidence>
<accession>A0A9P6M350</accession>
<proteinExistence type="predicted"/>
<dbReference type="Proteomes" id="UP000738359">
    <property type="component" value="Unassembled WGS sequence"/>
</dbReference>
<sequence>MDLGGDMFALAFRHRDYLRCSVAAFAFYMFERFQVEDEPLPDFSNAAAWDTIGGLVSGSLQDRVKLKESTGATTGPRASRTFPISKQSLTASTAAINDTCKIEGTRFEPRYTRMGRYSGSHEAFELGMTPKDINRLGRWTTPSGRLQSRGTALNPVNAAFCLAHYKDTEPYIIERDCVAPPLSLQRLIFPWIEHSFANDMPAKTEAWIKECDRAMLGVDSREPKTSKYWDPETKWTKSKNPTNLMRTTLDDRMGFLMLLVRMRRVILQDAVLYLKPDDKGRNLSNALFTSKQANRDIFESAAFQSFQGELLRKMNPLPAVPQPSATTAPTTLPQASLSGTANAGVSSSQRVTEALVQAVDQLMKDRQAMRDNMFKVDRAMDILVQLLAQGNTSGSLDSARLTESLILLRDFRYANLY</sequence>
<protein>
    <recommendedName>
        <fullName evidence="2">Ndc10 domain-containing protein</fullName>
    </recommendedName>
</protein>
<evidence type="ECO:0000256" key="1">
    <source>
        <dbReference type="SAM" id="MobiDB-lite"/>
    </source>
</evidence>
<dbReference type="OrthoDB" id="2415218at2759"/>
<dbReference type="Gene3D" id="1.10.443.20">
    <property type="entry name" value="Centromere DNA-binding protein complex CBF3 subunit, domain 2"/>
    <property type="match status" value="1"/>
</dbReference>
<name>A0A9P6M350_MORAP</name>
<dbReference type="GO" id="GO:0003677">
    <property type="term" value="F:DNA binding"/>
    <property type="evidence" value="ECO:0007669"/>
    <property type="project" value="InterPro"/>
</dbReference>
<dbReference type="EMBL" id="JAAAHY010000351">
    <property type="protein sequence ID" value="KAF9964554.1"/>
    <property type="molecule type" value="Genomic_DNA"/>
</dbReference>
<evidence type="ECO:0000313" key="3">
    <source>
        <dbReference type="EMBL" id="KAF9964554.1"/>
    </source>
</evidence>
<dbReference type="InterPro" id="IPR038279">
    <property type="entry name" value="Ndc10_dom2_sf"/>
</dbReference>
<dbReference type="AlphaFoldDB" id="A0A9P6M350"/>
<gene>
    <name evidence="3" type="ORF">BGZ70_006308</name>
</gene>
<dbReference type="Pfam" id="PF16787">
    <property type="entry name" value="NDC10_II"/>
    <property type="match status" value="1"/>
</dbReference>
<evidence type="ECO:0000313" key="4">
    <source>
        <dbReference type="Proteomes" id="UP000738359"/>
    </source>
</evidence>
<organism evidence="3 4">
    <name type="scientific">Mortierella alpina</name>
    <name type="common">Oleaginous fungus</name>
    <name type="synonym">Mortierella renispora</name>
    <dbReference type="NCBI Taxonomy" id="64518"/>
    <lineage>
        <taxon>Eukaryota</taxon>
        <taxon>Fungi</taxon>
        <taxon>Fungi incertae sedis</taxon>
        <taxon>Mucoromycota</taxon>
        <taxon>Mortierellomycotina</taxon>
        <taxon>Mortierellomycetes</taxon>
        <taxon>Mortierellales</taxon>
        <taxon>Mortierellaceae</taxon>
        <taxon>Mortierella</taxon>
    </lineage>
</organism>
<comment type="caution">
    <text evidence="3">The sequence shown here is derived from an EMBL/GenBank/DDBJ whole genome shotgun (WGS) entry which is preliminary data.</text>
</comment>
<feature type="region of interest" description="Disordered" evidence="1">
    <location>
        <begin position="323"/>
        <end position="344"/>
    </location>
</feature>
<keyword evidence="4" id="KW-1185">Reference proteome</keyword>
<feature type="domain" description="Ndc10" evidence="2">
    <location>
        <begin position="11"/>
        <end position="272"/>
    </location>
</feature>
<reference evidence="3" key="1">
    <citation type="journal article" date="2020" name="Fungal Divers.">
        <title>Resolving the Mortierellaceae phylogeny through synthesis of multi-gene phylogenetics and phylogenomics.</title>
        <authorList>
            <person name="Vandepol N."/>
            <person name="Liber J."/>
            <person name="Desiro A."/>
            <person name="Na H."/>
            <person name="Kennedy M."/>
            <person name="Barry K."/>
            <person name="Grigoriev I.V."/>
            <person name="Miller A.N."/>
            <person name="O'Donnell K."/>
            <person name="Stajich J.E."/>
            <person name="Bonito G."/>
        </authorList>
    </citation>
    <scope>NUCLEOTIDE SEQUENCE</scope>
    <source>
        <strain evidence="3">CK1249</strain>
    </source>
</reference>
<dbReference type="InterPro" id="IPR031872">
    <property type="entry name" value="NDC10_II"/>
</dbReference>